<evidence type="ECO:0000313" key="2">
    <source>
        <dbReference type="Proteomes" id="UP000299102"/>
    </source>
</evidence>
<evidence type="ECO:0000313" key="1">
    <source>
        <dbReference type="EMBL" id="GBP53986.1"/>
    </source>
</evidence>
<organism evidence="1 2">
    <name type="scientific">Eumeta variegata</name>
    <name type="common">Bagworm moth</name>
    <name type="synonym">Eumeta japonica</name>
    <dbReference type="NCBI Taxonomy" id="151549"/>
    <lineage>
        <taxon>Eukaryota</taxon>
        <taxon>Metazoa</taxon>
        <taxon>Ecdysozoa</taxon>
        <taxon>Arthropoda</taxon>
        <taxon>Hexapoda</taxon>
        <taxon>Insecta</taxon>
        <taxon>Pterygota</taxon>
        <taxon>Neoptera</taxon>
        <taxon>Endopterygota</taxon>
        <taxon>Lepidoptera</taxon>
        <taxon>Glossata</taxon>
        <taxon>Ditrysia</taxon>
        <taxon>Tineoidea</taxon>
        <taxon>Psychidae</taxon>
        <taxon>Oiketicinae</taxon>
        <taxon>Eumeta</taxon>
    </lineage>
</organism>
<dbReference type="AlphaFoldDB" id="A0A4C1WR62"/>
<reference evidence="1 2" key="1">
    <citation type="journal article" date="2019" name="Commun. Biol.">
        <title>The bagworm genome reveals a unique fibroin gene that provides high tensile strength.</title>
        <authorList>
            <person name="Kono N."/>
            <person name="Nakamura H."/>
            <person name="Ohtoshi R."/>
            <person name="Tomita M."/>
            <person name="Numata K."/>
            <person name="Arakawa K."/>
        </authorList>
    </citation>
    <scope>NUCLEOTIDE SEQUENCE [LARGE SCALE GENOMIC DNA]</scope>
</reference>
<accession>A0A4C1WR62</accession>
<comment type="caution">
    <text evidence="1">The sequence shown here is derived from an EMBL/GenBank/DDBJ whole genome shotgun (WGS) entry which is preliminary data.</text>
</comment>
<keyword evidence="2" id="KW-1185">Reference proteome</keyword>
<proteinExistence type="predicted"/>
<name>A0A4C1WR62_EUMVA</name>
<protein>
    <submittedName>
        <fullName evidence="1">Uncharacterized protein</fullName>
    </submittedName>
</protein>
<dbReference type="Proteomes" id="UP000299102">
    <property type="component" value="Unassembled WGS sequence"/>
</dbReference>
<dbReference type="EMBL" id="BGZK01000637">
    <property type="protein sequence ID" value="GBP53986.1"/>
    <property type="molecule type" value="Genomic_DNA"/>
</dbReference>
<gene>
    <name evidence="1" type="ORF">EVAR_36869_1</name>
</gene>
<sequence>MCSNVLRIIFVAKSIELDPCHDVSKAETFCTQQTPSSSIWDKNEVARGRPATDCRKYLPLEARESVGADRGRSSQEVNDSQLLMQREVQSCFVDYLTLRGIRIQKVKMEKLRGFPFQSRPEHFQTSARRARNLPGLLKWFPFNKQTTAHSDKQTLHNLDGVRGRARGRAVRSGVTFLIGRCPRPRPGRRARLFMTRKGNPSGRRRAAYGNDSVMACDVP</sequence>